<name>A0A6G0YKV3_APHCR</name>
<accession>A0A6G0YKV3</accession>
<comment type="caution">
    <text evidence="1">The sequence shown here is derived from an EMBL/GenBank/DDBJ whole genome shotgun (WGS) entry which is preliminary data.</text>
</comment>
<feature type="non-terminal residue" evidence="1">
    <location>
        <position position="62"/>
    </location>
</feature>
<sequence>MPSLTKLDPRSAVQLWINKKDRRVKDTHKAKEQTWFKGIFEEADKKTTVNEEENKTKKIKKF</sequence>
<evidence type="ECO:0000313" key="1">
    <source>
        <dbReference type="EMBL" id="KAF0757554.1"/>
    </source>
</evidence>
<evidence type="ECO:0000313" key="2">
    <source>
        <dbReference type="Proteomes" id="UP000478052"/>
    </source>
</evidence>
<proteinExistence type="predicted"/>
<reference evidence="1 2" key="1">
    <citation type="submission" date="2019-08" db="EMBL/GenBank/DDBJ databases">
        <title>Whole genome of Aphis craccivora.</title>
        <authorList>
            <person name="Voronova N.V."/>
            <person name="Shulinski R.S."/>
            <person name="Bandarenka Y.V."/>
            <person name="Zhorov D.G."/>
            <person name="Warner D."/>
        </authorList>
    </citation>
    <scope>NUCLEOTIDE SEQUENCE [LARGE SCALE GENOMIC DNA]</scope>
    <source>
        <strain evidence="1">180601</strain>
        <tissue evidence="1">Whole Body</tissue>
    </source>
</reference>
<dbReference type="AlphaFoldDB" id="A0A6G0YKV3"/>
<organism evidence="1 2">
    <name type="scientific">Aphis craccivora</name>
    <name type="common">Cowpea aphid</name>
    <dbReference type="NCBI Taxonomy" id="307492"/>
    <lineage>
        <taxon>Eukaryota</taxon>
        <taxon>Metazoa</taxon>
        <taxon>Ecdysozoa</taxon>
        <taxon>Arthropoda</taxon>
        <taxon>Hexapoda</taxon>
        <taxon>Insecta</taxon>
        <taxon>Pterygota</taxon>
        <taxon>Neoptera</taxon>
        <taxon>Paraneoptera</taxon>
        <taxon>Hemiptera</taxon>
        <taxon>Sternorrhyncha</taxon>
        <taxon>Aphidomorpha</taxon>
        <taxon>Aphidoidea</taxon>
        <taxon>Aphididae</taxon>
        <taxon>Aphidini</taxon>
        <taxon>Aphis</taxon>
        <taxon>Aphis</taxon>
    </lineage>
</organism>
<keyword evidence="2" id="KW-1185">Reference proteome</keyword>
<dbReference type="Proteomes" id="UP000478052">
    <property type="component" value="Unassembled WGS sequence"/>
</dbReference>
<dbReference type="EMBL" id="VUJU01003543">
    <property type="protein sequence ID" value="KAF0757554.1"/>
    <property type="molecule type" value="Genomic_DNA"/>
</dbReference>
<protein>
    <submittedName>
        <fullName evidence="1">Uncharacterized protein</fullName>
    </submittedName>
</protein>
<gene>
    <name evidence="1" type="ORF">FWK35_00006906</name>
</gene>